<organism evidence="1 2">
    <name type="scientific">Spirosoma endophyticum</name>
    <dbReference type="NCBI Taxonomy" id="662367"/>
    <lineage>
        <taxon>Bacteria</taxon>
        <taxon>Pseudomonadati</taxon>
        <taxon>Bacteroidota</taxon>
        <taxon>Cytophagia</taxon>
        <taxon>Cytophagales</taxon>
        <taxon>Cytophagaceae</taxon>
        <taxon>Spirosoma</taxon>
    </lineage>
</organism>
<proteinExistence type="predicted"/>
<dbReference type="RefSeq" id="WP_143100621.1">
    <property type="nucleotide sequence ID" value="NZ_FOLQ01000001.1"/>
</dbReference>
<reference evidence="1 2" key="1">
    <citation type="submission" date="2016-10" db="EMBL/GenBank/DDBJ databases">
        <authorList>
            <person name="de Groot N.N."/>
        </authorList>
    </citation>
    <scope>NUCLEOTIDE SEQUENCE [LARGE SCALE GENOMIC DNA]</scope>
    <source>
        <strain evidence="1 2">DSM 26130</strain>
    </source>
</reference>
<dbReference type="OrthoDB" id="918471at2"/>
<evidence type="ECO:0000313" key="2">
    <source>
        <dbReference type="Proteomes" id="UP000198598"/>
    </source>
</evidence>
<protein>
    <submittedName>
        <fullName evidence="1">Uncharacterized protein</fullName>
    </submittedName>
</protein>
<keyword evidence="2" id="KW-1185">Reference proteome</keyword>
<gene>
    <name evidence="1" type="ORF">SAMN05216167_101606</name>
</gene>
<evidence type="ECO:0000313" key="1">
    <source>
        <dbReference type="EMBL" id="SFC17956.1"/>
    </source>
</evidence>
<dbReference type="AlphaFoldDB" id="A0A1I1H2G0"/>
<dbReference type="Proteomes" id="UP000198598">
    <property type="component" value="Unassembled WGS sequence"/>
</dbReference>
<dbReference type="EMBL" id="FOLQ01000001">
    <property type="protein sequence ID" value="SFC17956.1"/>
    <property type="molecule type" value="Genomic_DNA"/>
</dbReference>
<name>A0A1I1H2G0_9BACT</name>
<accession>A0A1I1H2G0</accession>
<sequence length="465" mass="50857">MSTQRSEQRSSLYYVALFLGLSLLLCTQSCKKENEVDPGFGPNGEPRILAVRIPDIPDQNIQINQDTKQITVTIPTSYSASFLKPTLTLTPSTTVAYGNDYILDIFAVASNFPLLISTTNNKTNTYTMVLKPAGDLRFGTLSGPQAYSVGNQTNYICLPVYNYVDGSGYQNNTLTLINKVSGERVQPSVVVFGRESICNRTSTTDGATIVSIYLNGYETYYKPGDYTVELAKPNGRTATLAQTIQLLKGTTQANFNANYTFQLNSGDYLLYGSNFYKDDKLSVRIQGRNQPALTLDALGFVDKQPGIRLPTAINLTPGYYYAQLLVNGIATPSTGRITISDQARPLIIEALSLPGQATLKNLLGDSYSFDTPIVLTRGVAYSLNANYYLFTQNDSKAIKQLRLTGLDDPAQVYTIMFGSNPPTGVEQITFPGTLPAGRYQLTIQVVRGDGTVIDGIPLERDVVIQ</sequence>